<feature type="transmembrane region" description="Helical" evidence="1">
    <location>
        <begin position="450"/>
        <end position="478"/>
    </location>
</feature>
<accession>A0A069D5A8</accession>
<dbReference type="RefSeq" id="WP_034782515.1">
    <property type="nucleotide sequence ID" value="NZ_BAJS01000002.1"/>
</dbReference>
<dbReference type="PANTHER" id="PTHR34219">
    <property type="entry name" value="IRON-REGULATED INNER MEMBRANE PROTEIN-RELATED"/>
    <property type="match status" value="1"/>
</dbReference>
<dbReference type="PANTHER" id="PTHR34219:SF6">
    <property type="entry name" value="BLR3280 PROTEIN"/>
    <property type="match status" value="1"/>
</dbReference>
<sequence length="487" mass="56873">MINKIIYSIHRILGTLLSVLFLMWFVTGMVLIYHTFPKVNNKQKTKVLDTLSVAHLPDFNSVLHQIPDSMLEGTIRLDQFLGETKFHVQAGKTECIIPADSLKTFSEVNWNYIKQTAEKWCSAQVIRVDTLRKLDQWIPFGQLKKDFPIYKFYYDDEENHQLYISSKSADVLQFTTSDQRFWAWVGAIPHWVYFTILRQDKDLWVKSVVILSALGILMTVSGIWVGIDAYLQRYRRQKTLASPYKKKWYWWHHVTGVLFGIFVLTWIFSGMMSLVDTPSWLGRTRNESSVDRVLSHRNVSSLNYKLDYRTVVKAYSGKIKSVEWDNFRNIPLYNIVTETDKVTIDASADTLRVLQLTEQDVLSVIHEIHGNHIPKNISLLTEYDAYYISKAGHLPLPVYRVNIDNEDKDTYYINPATGKYRHVNNHDRWGFWMYQGLHSLKIKFLLDYPWVWTLVMWTLLTGGAVVSLSGVVLGYRYVARKCRKLKS</sequence>
<organism evidence="2 3">
    <name type="scientific">Bacteroides graminisolvens DSM 19988 = JCM 15093</name>
    <dbReference type="NCBI Taxonomy" id="1121097"/>
    <lineage>
        <taxon>Bacteria</taxon>
        <taxon>Pseudomonadati</taxon>
        <taxon>Bacteroidota</taxon>
        <taxon>Bacteroidia</taxon>
        <taxon>Bacteroidales</taxon>
        <taxon>Bacteroidaceae</taxon>
        <taxon>Bacteroides</taxon>
    </lineage>
</organism>
<dbReference type="OrthoDB" id="9760788at2"/>
<dbReference type="EMBL" id="BAJS01000002">
    <property type="protein sequence ID" value="GAK35394.1"/>
    <property type="molecule type" value="Genomic_DNA"/>
</dbReference>
<keyword evidence="1" id="KW-0472">Membrane</keyword>
<dbReference type="eggNOG" id="COG3182">
    <property type="taxonomic scope" value="Bacteria"/>
</dbReference>
<keyword evidence="1" id="KW-0812">Transmembrane</keyword>
<dbReference type="STRING" id="1121097.GCA_000428125_01133"/>
<dbReference type="Proteomes" id="UP000027601">
    <property type="component" value="Unassembled WGS sequence"/>
</dbReference>
<keyword evidence="3" id="KW-1185">Reference proteome</keyword>
<name>A0A069D5A8_9BACE</name>
<reference evidence="2 3" key="1">
    <citation type="journal article" date="2015" name="Microbes Environ.">
        <title>Distribution and evolution of nitrogen fixation genes in the phylum bacteroidetes.</title>
        <authorList>
            <person name="Inoue J."/>
            <person name="Oshima K."/>
            <person name="Suda W."/>
            <person name="Sakamoto M."/>
            <person name="Iino T."/>
            <person name="Noda S."/>
            <person name="Hongoh Y."/>
            <person name="Hattori M."/>
            <person name="Ohkuma M."/>
        </authorList>
    </citation>
    <scope>NUCLEOTIDE SEQUENCE [LARGE SCALE GENOMIC DNA]</scope>
    <source>
        <strain evidence="2 3">JCM 15093</strain>
    </source>
</reference>
<protein>
    <submittedName>
        <fullName evidence="2">Optional hypothetical component of the B12 transporter BtuN</fullName>
    </submittedName>
</protein>
<keyword evidence="1" id="KW-1133">Transmembrane helix</keyword>
<evidence type="ECO:0000313" key="3">
    <source>
        <dbReference type="Proteomes" id="UP000027601"/>
    </source>
</evidence>
<feature type="transmembrane region" description="Helical" evidence="1">
    <location>
        <begin position="181"/>
        <end position="197"/>
    </location>
</feature>
<proteinExistence type="predicted"/>
<evidence type="ECO:0000313" key="2">
    <source>
        <dbReference type="EMBL" id="GAK35394.1"/>
    </source>
</evidence>
<feature type="transmembrane region" description="Helical" evidence="1">
    <location>
        <begin position="248"/>
        <end position="268"/>
    </location>
</feature>
<dbReference type="AlphaFoldDB" id="A0A069D5A8"/>
<feature type="transmembrane region" description="Helical" evidence="1">
    <location>
        <begin position="203"/>
        <end position="227"/>
    </location>
</feature>
<comment type="caution">
    <text evidence="2">The sequence shown here is derived from an EMBL/GenBank/DDBJ whole genome shotgun (WGS) entry which is preliminary data.</text>
</comment>
<evidence type="ECO:0000256" key="1">
    <source>
        <dbReference type="SAM" id="Phobius"/>
    </source>
</evidence>
<feature type="transmembrane region" description="Helical" evidence="1">
    <location>
        <begin position="12"/>
        <end position="36"/>
    </location>
</feature>
<gene>
    <name evidence="2" type="ORF">JCM15093_486</name>
</gene>
<dbReference type="InterPro" id="IPR005625">
    <property type="entry name" value="PepSY-ass_TM"/>
</dbReference>